<reference evidence="4" key="1">
    <citation type="journal article" date="2014" name="Int. J. Syst. Evol. Microbiol.">
        <title>Complete genome sequence of Corynebacterium casei LMG S-19264T (=DSM 44701T), isolated from a smear-ripened cheese.</title>
        <authorList>
            <consortium name="US DOE Joint Genome Institute (JGI-PGF)"/>
            <person name="Walter F."/>
            <person name="Albersmeier A."/>
            <person name="Kalinowski J."/>
            <person name="Ruckert C."/>
        </authorList>
    </citation>
    <scope>NUCLEOTIDE SEQUENCE</scope>
    <source>
        <strain evidence="4">CGMCC 1.15322</strain>
    </source>
</reference>
<comment type="caution">
    <text evidence="4">The sequence shown here is derived from an EMBL/GenBank/DDBJ whole genome shotgun (WGS) entry which is preliminary data.</text>
</comment>
<comment type="similarity">
    <text evidence="1">Belongs to the transglycosylase Slt family.</text>
</comment>
<dbReference type="Gene3D" id="1.10.530.10">
    <property type="match status" value="1"/>
</dbReference>
<evidence type="ECO:0000313" key="5">
    <source>
        <dbReference type="Proteomes" id="UP000620596"/>
    </source>
</evidence>
<name>A0A916SL17_9BURK</name>
<dbReference type="AlphaFoldDB" id="A0A916SL17"/>
<dbReference type="SUPFAM" id="SSF53955">
    <property type="entry name" value="Lysozyme-like"/>
    <property type="match status" value="1"/>
</dbReference>
<sequence length="294" mass="32176">MAMFMHKKWIQPISDGRKLLSFLMIAAALLVTVPARADVWGYVDKAGVAHFSTERLDERYQLFFRGGESFDTSRGARGVPDYSSGAPGAPPKLLAFFDVSPNYKAVKHLLREASVTHDIDYELLQALIATESGFNTHAVSPKGAVGLMQLMPPTAQRYGVRSDNKSPIEKKLTDPKTNIRAGSRYLRDLIDMFPGQLELAVAAYNAGEGAVQRAGNKIPNYTETKNYVKTVMQLYAHLKPPSVVGDARRSGRVRLEMMGGNSGRLAGGAAGRSNQLPPLQGQTPVAPEFKIERE</sequence>
<dbReference type="PANTHER" id="PTHR37423">
    <property type="entry name" value="SOLUBLE LYTIC MUREIN TRANSGLYCOSYLASE-RELATED"/>
    <property type="match status" value="1"/>
</dbReference>
<dbReference type="PANTHER" id="PTHR37423:SF2">
    <property type="entry name" value="MEMBRANE-BOUND LYTIC MUREIN TRANSGLYCOSYLASE C"/>
    <property type="match status" value="1"/>
</dbReference>
<organism evidence="4 5">
    <name type="scientific">Polaromonas eurypsychrophila</name>
    <dbReference type="NCBI Taxonomy" id="1614635"/>
    <lineage>
        <taxon>Bacteria</taxon>
        <taxon>Pseudomonadati</taxon>
        <taxon>Pseudomonadota</taxon>
        <taxon>Betaproteobacteria</taxon>
        <taxon>Burkholderiales</taxon>
        <taxon>Comamonadaceae</taxon>
        <taxon>Polaromonas</taxon>
    </lineage>
</organism>
<dbReference type="EMBL" id="BMIG01000010">
    <property type="protein sequence ID" value="GGB05310.1"/>
    <property type="molecule type" value="Genomic_DNA"/>
</dbReference>
<dbReference type="InterPro" id="IPR023346">
    <property type="entry name" value="Lysozyme-like_dom_sf"/>
</dbReference>
<dbReference type="CDD" id="cd00254">
    <property type="entry name" value="LT-like"/>
    <property type="match status" value="1"/>
</dbReference>
<evidence type="ECO:0000256" key="2">
    <source>
        <dbReference type="SAM" id="MobiDB-lite"/>
    </source>
</evidence>
<dbReference type="Pfam" id="PF01464">
    <property type="entry name" value="SLT"/>
    <property type="match status" value="1"/>
</dbReference>
<feature type="compositionally biased region" description="Gly residues" evidence="2">
    <location>
        <begin position="260"/>
        <end position="270"/>
    </location>
</feature>
<evidence type="ECO:0000313" key="4">
    <source>
        <dbReference type="EMBL" id="GGB05310.1"/>
    </source>
</evidence>
<feature type="domain" description="Transglycosylase SLT" evidence="3">
    <location>
        <begin position="110"/>
        <end position="217"/>
    </location>
</feature>
<gene>
    <name evidence="4" type="ORF">GCM10011496_27810</name>
</gene>
<dbReference type="InterPro" id="IPR008258">
    <property type="entry name" value="Transglycosylase_SLT_dom_1"/>
</dbReference>
<reference evidence="4" key="2">
    <citation type="submission" date="2020-09" db="EMBL/GenBank/DDBJ databases">
        <authorList>
            <person name="Sun Q."/>
            <person name="Zhou Y."/>
        </authorList>
    </citation>
    <scope>NUCLEOTIDE SEQUENCE</scope>
    <source>
        <strain evidence="4">CGMCC 1.15322</strain>
    </source>
</reference>
<proteinExistence type="inferred from homology"/>
<dbReference type="Proteomes" id="UP000620596">
    <property type="component" value="Unassembled WGS sequence"/>
</dbReference>
<feature type="region of interest" description="Disordered" evidence="2">
    <location>
        <begin position="258"/>
        <end position="294"/>
    </location>
</feature>
<evidence type="ECO:0000259" key="3">
    <source>
        <dbReference type="Pfam" id="PF01464"/>
    </source>
</evidence>
<evidence type="ECO:0000256" key="1">
    <source>
        <dbReference type="ARBA" id="ARBA00007734"/>
    </source>
</evidence>
<accession>A0A916SL17</accession>
<keyword evidence="5" id="KW-1185">Reference proteome</keyword>
<protein>
    <recommendedName>
        <fullName evidence="3">Transglycosylase SLT domain-containing protein</fullName>
    </recommendedName>
</protein>